<gene>
    <name evidence="2" type="ORF">M8044_000470</name>
</gene>
<comment type="caution">
    <text evidence="2">The sequence shown here is derived from an EMBL/GenBank/DDBJ whole genome shotgun (WGS) entry which is preliminary data.</text>
</comment>
<feature type="transmembrane region" description="Helical" evidence="1">
    <location>
        <begin position="6"/>
        <end position="23"/>
    </location>
</feature>
<protein>
    <submittedName>
        <fullName evidence="2">Uncharacterized protein</fullName>
    </submittedName>
</protein>
<evidence type="ECO:0000313" key="2">
    <source>
        <dbReference type="EMBL" id="MDC9032247.1"/>
    </source>
</evidence>
<name>A0ABT5L9R7_9MOLU</name>
<keyword evidence="1" id="KW-0472">Membrane</keyword>
<evidence type="ECO:0000313" key="3">
    <source>
        <dbReference type="Proteomes" id="UP001221763"/>
    </source>
</evidence>
<dbReference type="Proteomes" id="UP001221763">
    <property type="component" value="Unassembled WGS sequence"/>
</dbReference>
<sequence>MTLLDILLLLKALILYFVIKIKNKKIKKIF</sequence>
<keyword evidence="1" id="KW-0812">Transmembrane</keyword>
<keyword evidence="3" id="KW-1185">Reference proteome</keyword>
<accession>A0ABT5L9R7</accession>
<organism evidence="2 3">
    <name type="scientific">Columbia Basin potato purple top phytoplasma</name>
    <dbReference type="NCBI Taxonomy" id="307134"/>
    <lineage>
        <taxon>Bacteria</taxon>
        <taxon>Bacillati</taxon>
        <taxon>Mycoplasmatota</taxon>
        <taxon>Mollicutes</taxon>
        <taxon>Acholeplasmatales</taxon>
        <taxon>Acholeplasmataceae</taxon>
        <taxon>Candidatus Phytoplasma</taxon>
        <taxon>16SrVI (Clover proliferation group)</taxon>
    </lineage>
</organism>
<evidence type="ECO:0000256" key="1">
    <source>
        <dbReference type="SAM" id="Phobius"/>
    </source>
</evidence>
<proteinExistence type="predicted"/>
<reference evidence="2 3" key="1">
    <citation type="journal article" date="2023" name="Plant">
        <title>Draft Genome Sequence Resource of CBPPT1, a 'Candidatus Phytoplasma trifolii'-Related Strain Associated with Potato Purple Top Disease in the Columbia Basin, U.S.A.</title>
        <authorList>
            <person name="Wei W."/>
            <person name="Shao J."/>
            <person name="Bottner-Parker K.D."/>
            <person name="Zhao Y."/>
        </authorList>
    </citation>
    <scope>NUCLEOTIDE SEQUENCE [LARGE SCALE GENOMIC DNA]</scope>
    <source>
        <strain evidence="2 3">CBPPT1</strain>
    </source>
</reference>
<keyword evidence="1" id="KW-1133">Transmembrane helix</keyword>
<dbReference type="EMBL" id="JANHJP010000010">
    <property type="protein sequence ID" value="MDC9032247.1"/>
    <property type="molecule type" value="Genomic_DNA"/>
</dbReference>